<dbReference type="InterPro" id="IPR013731">
    <property type="entry name" value="OapA_N"/>
</dbReference>
<dbReference type="PROSITE" id="PS51782">
    <property type="entry name" value="LYSM"/>
    <property type="match status" value="1"/>
</dbReference>
<keyword evidence="5" id="KW-0378">Hydrolase</keyword>
<gene>
    <name evidence="11" type="ORF">ABT58_11320</name>
    <name evidence="10" type="ORF">JCM19237_1555</name>
</gene>
<evidence type="ECO:0000313" key="12">
    <source>
        <dbReference type="Proteomes" id="UP000029227"/>
    </source>
</evidence>
<keyword evidence="4" id="KW-0479">Metal-binding</keyword>
<proteinExistence type="predicted"/>
<dbReference type="STRING" id="754436.JCM19237_1555"/>
<evidence type="ECO:0000256" key="6">
    <source>
        <dbReference type="ARBA" id="ARBA00022833"/>
    </source>
</evidence>
<dbReference type="SUPFAM" id="SSF51261">
    <property type="entry name" value="Duplicated hybrid motif"/>
    <property type="match status" value="1"/>
</dbReference>
<dbReference type="Pfam" id="PF01551">
    <property type="entry name" value="Peptidase_M23"/>
    <property type="match status" value="1"/>
</dbReference>
<reference evidence="11 13" key="2">
    <citation type="submission" date="2015-05" db="EMBL/GenBank/DDBJ databases">
        <title>Photobacterium galathea sp. nov.</title>
        <authorList>
            <person name="Machado H."/>
            <person name="Gram L."/>
        </authorList>
    </citation>
    <scope>NUCLEOTIDE SEQUENCE [LARGE SCALE GENOMIC DNA]</scope>
    <source>
        <strain evidence="11 13">DSM 25995</strain>
    </source>
</reference>
<dbReference type="GO" id="GO:0042834">
    <property type="term" value="F:peptidoglycan binding"/>
    <property type="evidence" value="ECO:0007669"/>
    <property type="project" value="InterPro"/>
</dbReference>
<dbReference type="InterPro" id="IPR007340">
    <property type="entry name" value="LysM_Opacity-associatedA"/>
</dbReference>
<dbReference type="CDD" id="cd12797">
    <property type="entry name" value="M23_peptidase"/>
    <property type="match status" value="1"/>
</dbReference>
<evidence type="ECO:0000256" key="8">
    <source>
        <dbReference type="ARBA" id="ARBA00060568"/>
    </source>
</evidence>
<dbReference type="PATRIC" id="fig|754436.4.peg.2401"/>
<dbReference type="RefSeq" id="WP_047874541.1">
    <property type="nucleotide sequence ID" value="NZ_BMYC01000010.1"/>
</dbReference>
<sequence length="445" mass="49520">MPLTILRQLPRMHQVLIGTISTLVVILLFLPGAEQSSHPDRKFEIGTLYPLDMDLAPADDKDAHQIRPMAGEEAPVYPALTWKEHTVKAGESLAIVFTRVGLSPNTLYRLVNADDGTRSLTNLQPGDTLRFGFDEKGQLVQLIQPQSATETLVITRTADSYFSKMESKQVDIQLNVAQAVITSSFWNAADKAGLTANQIMKIAEIFGWDIDFALDIRAGDQFSVLYEERLVEGEPIGNGEILAATFTNLGQTFTAVRSDDGKYYDENGNAMRKAFLRSPINFRYVSSNFNPRRLHPVTGRVRAHRGTDYVAPVGTPIWAAGDGVVTKSAYNKFNGNYVFIRHSATYLTKYLHMTKRMVKTGQRVKQGQTIGTLGGTGRVTGPHLHYEFLVNGTHKNPRTVKLPQAQSLSGKEKATFKKMAKERLDQLQQFTQFLADNSPLLSNRS</sequence>
<dbReference type="FunFam" id="2.70.70.10:FF:000002">
    <property type="entry name" value="Murein DD-endopeptidase MepM"/>
    <property type="match status" value="1"/>
</dbReference>
<dbReference type="Gene3D" id="3.10.450.350">
    <property type="match status" value="2"/>
</dbReference>
<dbReference type="Pfam" id="PF08525">
    <property type="entry name" value="OapA_N"/>
    <property type="match status" value="1"/>
</dbReference>
<feature type="domain" description="LysM" evidence="9">
    <location>
        <begin position="83"/>
        <end position="131"/>
    </location>
</feature>
<dbReference type="Pfam" id="PF19425">
    <property type="entry name" value="Csd3_N2"/>
    <property type="match status" value="1"/>
</dbReference>
<evidence type="ECO:0000259" key="9">
    <source>
        <dbReference type="PROSITE" id="PS51782"/>
    </source>
</evidence>
<evidence type="ECO:0000256" key="1">
    <source>
        <dbReference type="ARBA" id="ARBA00001947"/>
    </source>
</evidence>
<dbReference type="InterPro" id="IPR011055">
    <property type="entry name" value="Dup_hybrid_motif"/>
</dbReference>
<dbReference type="OrthoDB" id="9805070at2"/>
<dbReference type="GO" id="GO:0006508">
    <property type="term" value="P:proteolysis"/>
    <property type="evidence" value="ECO:0007669"/>
    <property type="project" value="UniProtKB-KW"/>
</dbReference>
<dbReference type="Gene3D" id="2.70.70.10">
    <property type="entry name" value="Glucose Permease (Domain IIA)"/>
    <property type="match status" value="1"/>
</dbReference>
<dbReference type="AlphaFoldDB" id="A0A090QRW3"/>
<keyword evidence="13" id="KW-1185">Reference proteome</keyword>
<dbReference type="eggNOG" id="COG0739">
    <property type="taxonomic scope" value="Bacteria"/>
</dbReference>
<protein>
    <submittedName>
        <fullName evidence="10 11">Peptidase M23</fullName>
    </submittedName>
</protein>
<evidence type="ECO:0000256" key="5">
    <source>
        <dbReference type="ARBA" id="ARBA00022801"/>
    </source>
</evidence>
<name>A0A090QRW3_9GAMM</name>
<dbReference type="Proteomes" id="UP000029227">
    <property type="component" value="Unassembled WGS sequence"/>
</dbReference>
<dbReference type="GO" id="GO:0046872">
    <property type="term" value="F:metal ion binding"/>
    <property type="evidence" value="ECO:0007669"/>
    <property type="project" value="UniProtKB-KW"/>
</dbReference>
<dbReference type="EMBL" id="BBMN01000009">
    <property type="protein sequence ID" value="GAL05915.1"/>
    <property type="molecule type" value="Genomic_DNA"/>
</dbReference>
<keyword evidence="7" id="KW-0482">Metalloprotease</keyword>
<dbReference type="GO" id="GO:0030313">
    <property type="term" value="C:cell envelope"/>
    <property type="evidence" value="ECO:0007669"/>
    <property type="project" value="UniProtKB-SubCell"/>
</dbReference>
<dbReference type="Proteomes" id="UP000036426">
    <property type="component" value="Unassembled WGS sequence"/>
</dbReference>
<dbReference type="Pfam" id="PF04225">
    <property type="entry name" value="LysM_OapA"/>
    <property type="match status" value="1"/>
</dbReference>
<dbReference type="PANTHER" id="PTHR21666">
    <property type="entry name" value="PEPTIDASE-RELATED"/>
    <property type="match status" value="1"/>
</dbReference>
<evidence type="ECO:0000313" key="10">
    <source>
        <dbReference type="EMBL" id="GAL05915.1"/>
    </source>
</evidence>
<comment type="caution">
    <text evidence="10">The sequence shown here is derived from an EMBL/GenBank/DDBJ whole genome shotgun (WGS) entry which is preliminary data.</text>
</comment>
<keyword evidence="6" id="KW-0862">Zinc</keyword>
<evidence type="ECO:0000313" key="13">
    <source>
        <dbReference type="Proteomes" id="UP000036426"/>
    </source>
</evidence>
<dbReference type="InterPro" id="IPR050570">
    <property type="entry name" value="Cell_wall_metabolism_enzyme"/>
</dbReference>
<dbReference type="PANTHER" id="PTHR21666:SF288">
    <property type="entry name" value="CELL DIVISION PROTEIN YTFB"/>
    <property type="match status" value="1"/>
</dbReference>
<evidence type="ECO:0000256" key="4">
    <source>
        <dbReference type="ARBA" id="ARBA00022723"/>
    </source>
</evidence>
<evidence type="ECO:0000256" key="3">
    <source>
        <dbReference type="ARBA" id="ARBA00022670"/>
    </source>
</evidence>
<dbReference type="InterPro" id="IPR018392">
    <property type="entry name" value="LysM"/>
</dbReference>
<comment type="cofactor">
    <cofactor evidence="1">
        <name>Zn(2+)</name>
        <dbReference type="ChEBI" id="CHEBI:29105"/>
    </cofactor>
</comment>
<dbReference type="InterPro" id="IPR016047">
    <property type="entry name" value="M23ase_b-sheet_dom"/>
</dbReference>
<dbReference type="EMBL" id="LDOV01000020">
    <property type="protein sequence ID" value="KLV00836.1"/>
    <property type="molecule type" value="Genomic_DNA"/>
</dbReference>
<accession>A0A090QRW3</accession>
<keyword evidence="3" id="KW-0645">Protease</keyword>
<reference evidence="10 12" key="1">
    <citation type="journal article" date="2014" name="Genome Announc.">
        <title>Draft Genome Sequences of Two Vibrionaceae Species, Vibrio ponticus C121 and Photobacterium aphoticum C119, Isolated as Coral Reef Microbiota.</title>
        <authorList>
            <person name="Al-saari N."/>
            <person name="Meirelles P.M."/>
            <person name="Mino S."/>
            <person name="Suda W."/>
            <person name="Oshima K."/>
            <person name="Hattori M."/>
            <person name="Ohkuma M."/>
            <person name="Thompson F.L."/>
            <person name="Gomez-Gil B."/>
            <person name="Sawabe T."/>
            <person name="Sawabe T."/>
        </authorList>
    </citation>
    <scope>NUCLEOTIDE SEQUENCE [LARGE SCALE GENOMIC DNA]</scope>
    <source>
        <strain evidence="10 12">JCM 19237</strain>
    </source>
</reference>
<dbReference type="GO" id="GO:0004222">
    <property type="term" value="F:metalloendopeptidase activity"/>
    <property type="evidence" value="ECO:0007669"/>
    <property type="project" value="TreeGrafter"/>
</dbReference>
<evidence type="ECO:0000256" key="2">
    <source>
        <dbReference type="ARBA" id="ARBA00004196"/>
    </source>
</evidence>
<evidence type="ECO:0000313" key="11">
    <source>
        <dbReference type="EMBL" id="KLV00836.1"/>
    </source>
</evidence>
<dbReference type="InterPro" id="IPR045834">
    <property type="entry name" value="Csd3_N2"/>
</dbReference>
<comment type="subcellular location">
    <subcellularLocation>
        <location evidence="2">Cell envelope</location>
    </subcellularLocation>
</comment>
<organism evidence="10 12">
    <name type="scientific">Photobacterium aphoticum</name>
    <dbReference type="NCBI Taxonomy" id="754436"/>
    <lineage>
        <taxon>Bacteria</taxon>
        <taxon>Pseudomonadati</taxon>
        <taxon>Pseudomonadota</taxon>
        <taxon>Gammaproteobacteria</taxon>
        <taxon>Vibrionales</taxon>
        <taxon>Vibrionaceae</taxon>
        <taxon>Photobacterium</taxon>
    </lineage>
</organism>
<evidence type="ECO:0000256" key="7">
    <source>
        <dbReference type="ARBA" id="ARBA00023049"/>
    </source>
</evidence>
<comment type="pathway">
    <text evidence="8">Cell wall degradation; peptidoglycan degradation.</text>
</comment>